<dbReference type="EMBL" id="CM001377">
    <property type="protein sequence ID" value="EHM09776.1"/>
    <property type="molecule type" value="Genomic_DNA"/>
</dbReference>
<dbReference type="NCBIfam" id="TIGR03170">
    <property type="entry name" value="flgA_cterm"/>
    <property type="match status" value="1"/>
</dbReference>
<dbReference type="AlphaFoldDB" id="H0UQU7"/>
<evidence type="ECO:0000256" key="1">
    <source>
        <dbReference type="ARBA" id="ARBA00004418"/>
    </source>
</evidence>
<accession>H0UQU7</accession>
<keyword evidence="5" id="KW-0966">Cell projection</keyword>
<keyword evidence="2" id="KW-0732">Signal</keyword>
<name>H0UQU7_9BACT</name>
<dbReference type="PANTHER" id="PTHR36307:SF1">
    <property type="entry name" value="FLAGELLA BASAL BODY P-RING FORMATION PROTEIN FLGA"/>
    <property type="match status" value="1"/>
</dbReference>
<keyword evidence="5" id="KW-0282">Flagellum</keyword>
<dbReference type="eggNOG" id="COG1261">
    <property type="taxonomic scope" value="Bacteria"/>
</dbReference>
<dbReference type="Proteomes" id="UP000005730">
    <property type="component" value="Chromosome"/>
</dbReference>
<evidence type="ECO:0000313" key="5">
    <source>
        <dbReference type="EMBL" id="EHM09776.1"/>
    </source>
</evidence>
<evidence type="ECO:0000256" key="2">
    <source>
        <dbReference type="ARBA" id="ARBA00022729"/>
    </source>
</evidence>
<sequence>MVVLRRYFPFSFEIRRCPFEVRRRCFCRVFSLFILVLSLSREALGGEVLVRLPGEVEARDLRFYLGEYGVIEGERRDCLLAGGVLVDAPGGVILRERLVSVLGKLKAFGISVRVDMPGVVRVRRKGEDSLEVRLARLAKWPWRVEVLSDIPSGEVVVPFGFRDGFPFVYVKVPGLDEPRKVLLKWHQPVVVALSPLRRGQRVDRSSVALGLSEKTGFGYLPSSIEQVEGRTVRLPIRSGGVLRGSSLDGEVAVSGGQQVTLVCAVGGVEVMASGRSVDSGRIGERVRVMNLASRRVVSGVVEAPGVVRVEGGDG</sequence>
<dbReference type="InterPro" id="IPR039246">
    <property type="entry name" value="Flagellar_FlgA"/>
</dbReference>
<dbReference type="CDD" id="cd11614">
    <property type="entry name" value="SAF_CpaB_FlgA_like"/>
    <property type="match status" value="1"/>
</dbReference>
<evidence type="ECO:0000313" key="6">
    <source>
        <dbReference type="Proteomes" id="UP000005730"/>
    </source>
</evidence>
<dbReference type="InterPro" id="IPR013974">
    <property type="entry name" value="SAF"/>
</dbReference>
<comment type="subcellular location">
    <subcellularLocation>
        <location evidence="1">Periplasm</location>
    </subcellularLocation>
</comment>
<gene>
    <name evidence="5" type="ORF">TheveDRAFT_0617</name>
</gene>
<protein>
    <submittedName>
        <fullName evidence="5">Flagella basal body P-ring formation protein FlgA</fullName>
    </submittedName>
</protein>
<dbReference type="SMART" id="SM00858">
    <property type="entry name" value="SAF"/>
    <property type="match status" value="1"/>
</dbReference>
<keyword evidence="5" id="KW-0969">Cilium</keyword>
<dbReference type="GO" id="GO:0044780">
    <property type="term" value="P:bacterial-type flagellum assembly"/>
    <property type="evidence" value="ECO:0007669"/>
    <property type="project" value="InterPro"/>
</dbReference>
<dbReference type="HOGENOM" id="CLU_885481_0_0_0"/>
<dbReference type="PANTHER" id="PTHR36307">
    <property type="entry name" value="FLAGELLA BASAL BODY P-RING FORMATION PROTEIN FLGA"/>
    <property type="match status" value="1"/>
</dbReference>
<proteinExistence type="predicted"/>
<keyword evidence="3" id="KW-0574">Periplasm</keyword>
<reference evidence="5 6" key="1">
    <citation type="submission" date="2011-10" db="EMBL/GenBank/DDBJ databases">
        <title>The Noncontiguous Finished genome of Thermanaerovibrio velox DSM 12556.</title>
        <authorList>
            <consortium name="US DOE Joint Genome Institute (JGI-PGF)"/>
            <person name="Lucas S."/>
            <person name="Copeland A."/>
            <person name="Lapidus A."/>
            <person name="Glavina del Rio T."/>
            <person name="Dalin E."/>
            <person name="Tice H."/>
            <person name="Bruce D."/>
            <person name="Goodwin L."/>
            <person name="Pitluck S."/>
            <person name="Peters L."/>
            <person name="Mikhailova N."/>
            <person name="Teshima H."/>
            <person name="Kyrpides N."/>
            <person name="Mavromatis K."/>
            <person name="Ivanova N."/>
            <person name="Markowitz V."/>
            <person name="Cheng J.-F."/>
            <person name="Hugenholtz P."/>
            <person name="Woyke T."/>
            <person name="Wu D."/>
            <person name="Spring S."/>
            <person name="Brambilla E.-M."/>
            <person name="Klenk H.-P."/>
            <person name="Eisen J.A."/>
        </authorList>
    </citation>
    <scope>NUCLEOTIDE SEQUENCE [LARGE SCALE GENOMIC DNA]</scope>
    <source>
        <strain evidence="5 6">DSM 12556</strain>
    </source>
</reference>
<dbReference type="InterPro" id="IPR017585">
    <property type="entry name" value="SAF_FlgA"/>
</dbReference>
<evidence type="ECO:0000256" key="3">
    <source>
        <dbReference type="ARBA" id="ARBA00022764"/>
    </source>
</evidence>
<dbReference type="Gene3D" id="2.30.30.760">
    <property type="match status" value="1"/>
</dbReference>
<keyword evidence="6" id="KW-1185">Reference proteome</keyword>
<feature type="domain" description="SAF" evidence="4">
    <location>
        <begin position="187"/>
        <end position="248"/>
    </location>
</feature>
<dbReference type="RefSeq" id="WP_006583269.1">
    <property type="nucleotide sequence ID" value="NZ_CM001377.1"/>
</dbReference>
<dbReference type="STRING" id="926567.TheveDRAFT_0617"/>
<dbReference type="GO" id="GO:0042597">
    <property type="term" value="C:periplasmic space"/>
    <property type="evidence" value="ECO:0007669"/>
    <property type="project" value="UniProtKB-SubCell"/>
</dbReference>
<dbReference type="Pfam" id="PF13144">
    <property type="entry name" value="ChapFlgA"/>
    <property type="match status" value="1"/>
</dbReference>
<evidence type="ECO:0000259" key="4">
    <source>
        <dbReference type="SMART" id="SM00858"/>
    </source>
</evidence>
<organism evidence="5 6">
    <name type="scientific">Thermanaerovibrio velox DSM 12556</name>
    <dbReference type="NCBI Taxonomy" id="926567"/>
    <lineage>
        <taxon>Bacteria</taxon>
        <taxon>Thermotogati</taxon>
        <taxon>Synergistota</taxon>
        <taxon>Synergistia</taxon>
        <taxon>Synergistales</taxon>
        <taxon>Synergistaceae</taxon>
        <taxon>Thermanaerovibrio</taxon>
    </lineage>
</organism>